<evidence type="ECO:0000256" key="1">
    <source>
        <dbReference type="ARBA" id="ARBA00006484"/>
    </source>
</evidence>
<dbReference type="PANTHER" id="PTHR43943:SF2">
    <property type="entry name" value="DEHYDROGENASE_REDUCTASE 4"/>
    <property type="match status" value="1"/>
</dbReference>
<dbReference type="NCBIfam" id="NF005559">
    <property type="entry name" value="PRK07231.1"/>
    <property type="match status" value="1"/>
</dbReference>
<dbReference type="PROSITE" id="PS00061">
    <property type="entry name" value="ADH_SHORT"/>
    <property type="match status" value="1"/>
</dbReference>
<comment type="caution">
    <text evidence="3">The sequence shown here is derived from an EMBL/GenBank/DDBJ whole genome shotgun (WGS) entry which is preliminary data.</text>
</comment>
<dbReference type="InterPro" id="IPR002347">
    <property type="entry name" value="SDR_fam"/>
</dbReference>
<dbReference type="SMART" id="SM00822">
    <property type="entry name" value="PKS_KR"/>
    <property type="match status" value="1"/>
</dbReference>
<dbReference type="Gene3D" id="3.40.50.720">
    <property type="entry name" value="NAD(P)-binding Rossmann-like Domain"/>
    <property type="match status" value="1"/>
</dbReference>
<evidence type="ECO:0000259" key="2">
    <source>
        <dbReference type="SMART" id="SM00822"/>
    </source>
</evidence>
<gene>
    <name evidence="3" type="ORF">GCM10023350_42730</name>
</gene>
<dbReference type="PRINTS" id="PR00081">
    <property type="entry name" value="GDHRDH"/>
</dbReference>
<organism evidence="3 4">
    <name type="scientific">Nocardioides endophyticus</name>
    <dbReference type="NCBI Taxonomy" id="1353775"/>
    <lineage>
        <taxon>Bacteria</taxon>
        <taxon>Bacillati</taxon>
        <taxon>Actinomycetota</taxon>
        <taxon>Actinomycetes</taxon>
        <taxon>Propionibacteriales</taxon>
        <taxon>Nocardioidaceae</taxon>
        <taxon>Nocardioides</taxon>
    </lineage>
</organism>
<dbReference type="PANTHER" id="PTHR43943">
    <property type="entry name" value="DEHYDROGENASE/REDUCTASE (SDR FAMILY) MEMBER 4"/>
    <property type="match status" value="1"/>
</dbReference>
<dbReference type="SUPFAM" id="SSF51735">
    <property type="entry name" value="NAD(P)-binding Rossmann-fold domains"/>
    <property type="match status" value="1"/>
</dbReference>
<protein>
    <submittedName>
        <fullName evidence="3">SDR family oxidoreductase</fullName>
    </submittedName>
</protein>
<sequence length="285" mass="29105">MLGMPHGGVNEDEGRAMTSTTEAAPTVAATMTGRVAVVTGASRGIGLAVAERLHGLGARVVLTARNADVVKAAAARLDPSGETAVGVALHVSDEDGARAVLAAARERWGSLDVLVNNAAVNPHFGPTSTVDRGRWTKIIDVNLWAPLRWTQLAVEEGLGATGPGAVLMVSSNLARTPGSPSGVYGMGKAALDYLTAQLAVELGPRIRVNGVAPGVVDTRFSAPLVAHGEAVYGGWPVPRFGQPTDVAAAAEYLVTDVSSWVTGQVLVVDGGALLGGDEFTSLEGS</sequence>
<dbReference type="InterPro" id="IPR036291">
    <property type="entry name" value="NAD(P)-bd_dom_sf"/>
</dbReference>
<dbReference type="PRINTS" id="PR00080">
    <property type="entry name" value="SDRFAMILY"/>
</dbReference>
<keyword evidence="4" id="KW-1185">Reference proteome</keyword>
<name>A0ABP8ZCT7_9ACTN</name>
<dbReference type="Proteomes" id="UP001499882">
    <property type="component" value="Unassembled WGS sequence"/>
</dbReference>
<feature type="domain" description="Ketoreductase" evidence="2">
    <location>
        <begin position="34"/>
        <end position="214"/>
    </location>
</feature>
<evidence type="ECO:0000313" key="3">
    <source>
        <dbReference type="EMBL" id="GAA4752875.1"/>
    </source>
</evidence>
<dbReference type="InterPro" id="IPR020904">
    <property type="entry name" value="Sc_DH/Rdtase_CS"/>
</dbReference>
<dbReference type="InterPro" id="IPR057326">
    <property type="entry name" value="KR_dom"/>
</dbReference>
<reference evidence="4" key="1">
    <citation type="journal article" date="2019" name="Int. J. Syst. Evol. Microbiol.">
        <title>The Global Catalogue of Microorganisms (GCM) 10K type strain sequencing project: providing services to taxonomists for standard genome sequencing and annotation.</title>
        <authorList>
            <consortium name="The Broad Institute Genomics Platform"/>
            <consortium name="The Broad Institute Genome Sequencing Center for Infectious Disease"/>
            <person name="Wu L."/>
            <person name="Ma J."/>
        </authorList>
    </citation>
    <scope>NUCLEOTIDE SEQUENCE [LARGE SCALE GENOMIC DNA]</scope>
    <source>
        <strain evidence="4">JCM 18532</strain>
    </source>
</reference>
<dbReference type="Pfam" id="PF13561">
    <property type="entry name" value="adh_short_C2"/>
    <property type="match status" value="1"/>
</dbReference>
<dbReference type="CDD" id="cd05233">
    <property type="entry name" value="SDR_c"/>
    <property type="match status" value="1"/>
</dbReference>
<proteinExistence type="inferred from homology"/>
<evidence type="ECO:0000313" key="4">
    <source>
        <dbReference type="Proteomes" id="UP001499882"/>
    </source>
</evidence>
<comment type="similarity">
    <text evidence="1">Belongs to the short-chain dehydrogenases/reductases (SDR) family.</text>
</comment>
<dbReference type="EMBL" id="BAABKN010000027">
    <property type="protein sequence ID" value="GAA4752875.1"/>
    <property type="molecule type" value="Genomic_DNA"/>
</dbReference>
<accession>A0ABP8ZCT7</accession>